<dbReference type="AlphaFoldDB" id="A0AAN7WQM7"/>
<feature type="region of interest" description="Disordered" evidence="1">
    <location>
        <begin position="1"/>
        <end position="26"/>
    </location>
</feature>
<evidence type="ECO:0000313" key="2">
    <source>
        <dbReference type="EMBL" id="KAK5847597.1"/>
    </source>
</evidence>
<reference evidence="2 3" key="2">
    <citation type="journal article" date="2023" name="Mol. Biol. Evol.">
        <title>Genomics of Secondarily Temperate Adaptation in the Only Non-Antarctic Icefish.</title>
        <authorList>
            <person name="Rivera-Colon A.G."/>
            <person name="Rayamajhi N."/>
            <person name="Minhas B.F."/>
            <person name="Madrigal G."/>
            <person name="Bilyk K.T."/>
            <person name="Yoon V."/>
            <person name="Hune M."/>
            <person name="Gregory S."/>
            <person name="Cheng C.H.C."/>
            <person name="Catchen J.M."/>
        </authorList>
    </citation>
    <scope>NUCLEOTIDE SEQUENCE [LARGE SCALE GENOMIC DNA]</scope>
    <source>
        <strain evidence="2">JMC-PN-2008</strain>
    </source>
</reference>
<sequence length="95" mass="10370">MRQDTAVCLSVSSSSPPPPPPLPLPLPHLTDEKKKLLDFGCVSLILQKLNEEEEKDDLVRLVVLSRSSGASLSSSAALETTSGRWGARRCTDYLY</sequence>
<evidence type="ECO:0000313" key="3">
    <source>
        <dbReference type="Proteomes" id="UP001346869"/>
    </source>
</evidence>
<dbReference type="EMBL" id="JAUZQC010000026">
    <property type="protein sequence ID" value="KAK5847597.1"/>
    <property type="molecule type" value="Genomic_DNA"/>
</dbReference>
<comment type="caution">
    <text evidence="2">The sequence shown here is derived from an EMBL/GenBank/DDBJ whole genome shotgun (WGS) entry which is preliminary data.</text>
</comment>
<feature type="compositionally biased region" description="Pro residues" evidence="1">
    <location>
        <begin position="15"/>
        <end position="26"/>
    </location>
</feature>
<evidence type="ECO:0000256" key="1">
    <source>
        <dbReference type="SAM" id="MobiDB-lite"/>
    </source>
</evidence>
<name>A0AAN7WQM7_ELEMC</name>
<accession>A0AAN7WQM7</accession>
<protein>
    <submittedName>
        <fullName evidence="2">Uncharacterized protein</fullName>
    </submittedName>
</protein>
<gene>
    <name evidence="2" type="ORF">PBY51_016712</name>
</gene>
<organism evidence="2 3">
    <name type="scientific">Eleginops maclovinus</name>
    <name type="common">Patagonian blennie</name>
    <name type="synonym">Eleginus maclovinus</name>
    <dbReference type="NCBI Taxonomy" id="56733"/>
    <lineage>
        <taxon>Eukaryota</taxon>
        <taxon>Metazoa</taxon>
        <taxon>Chordata</taxon>
        <taxon>Craniata</taxon>
        <taxon>Vertebrata</taxon>
        <taxon>Euteleostomi</taxon>
        <taxon>Actinopterygii</taxon>
        <taxon>Neopterygii</taxon>
        <taxon>Teleostei</taxon>
        <taxon>Neoteleostei</taxon>
        <taxon>Acanthomorphata</taxon>
        <taxon>Eupercaria</taxon>
        <taxon>Perciformes</taxon>
        <taxon>Notothenioidei</taxon>
        <taxon>Eleginopidae</taxon>
        <taxon>Eleginops</taxon>
    </lineage>
</organism>
<reference evidence="2 3" key="1">
    <citation type="journal article" date="2023" name="Genes (Basel)">
        <title>Chromosome-Level Genome Assembly and Circadian Gene Repertoire of the Patagonia Blennie Eleginops maclovinus-The Closest Ancestral Proxy of Antarctic Cryonotothenioids.</title>
        <authorList>
            <person name="Cheng C.C."/>
            <person name="Rivera-Colon A.G."/>
            <person name="Minhas B.F."/>
            <person name="Wilson L."/>
            <person name="Rayamajhi N."/>
            <person name="Vargas-Chacoff L."/>
            <person name="Catchen J.M."/>
        </authorList>
    </citation>
    <scope>NUCLEOTIDE SEQUENCE [LARGE SCALE GENOMIC DNA]</scope>
    <source>
        <strain evidence="2">JMC-PN-2008</strain>
    </source>
</reference>
<dbReference type="Proteomes" id="UP001346869">
    <property type="component" value="Unassembled WGS sequence"/>
</dbReference>
<proteinExistence type="predicted"/>
<keyword evidence="3" id="KW-1185">Reference proteome</keyword>